<dbReference type="NCBIfam" id="NF002342">
    <property type="entry name" value="PRK01305.1-3"/>
    <property type="match status" value="1"/>
</dbReference>
<dbReference type="PANTHER" id="PTHR21367">
    <property type="entry name" value="ARGININE-TRNA-PROTEIN TRANSFERASE 1"/>
    <property type="match status" value="1"/>
</dbReference>
<sequence>MNSKSVSVGISQPFDCNYIEGNKEQLLVIQEPQIDPALFEQLLAMGFRRNGNAVYKPRCPSCQSCQSIRLNVNDFALSKRQKRTLKNNQDLHWKVTHTSRPEHYDLYQRYINERHNDGPMFPASPTQYDDFLLSDWLPPMFIEVFDQDRLIGVAVTDEMAQSFSAIYSYFDPDYAERSLGSLMILIQCQLAKSLGKRFLYLGYQIDQNRKMSYKRQYRPYQILTALGWQVGENLTALSC</sequence>
<dbReference type="AlphaFoldDB" id="A0A106C2Z9"/>
<feature type="domain" description="N-end rule aminoacyl transferase C-terminal" evidence="6">
    <location>
        <begin position="102"/>
        <end position="223"/>
    </location>
</feature>
<gene>
    <name evidence="4" type="primary">bpt</name>
    <name evidence="7" type="ORF">AWJ07_01635</name>
</gene>
<keyword evidence="3 4" id="KW-0012">Acyltransferase</keyword>
<comment type="catalytic activity">
    <reaction evidence="4">
        <text>N-terminal L-aspartyl-[protein] + L-leucyl-tRNA(Leu) = N-terminal L-leucyl-L-aspartyl-[protein] + tRNA(Leu) + H(+)</text>
        <dbReference type="Rhea" id="RHEA:50420"/>
        <dbReference type="Rhea" id="RHEA-COMP:9613"/>
        <dbReference type="Rhea" id="RHEA-COMP:9622"/>
        <dbReference type="Rhea" id="RHEA-COMP:12669"/>
        <dbReference type="Rhea" id="RHEA-COMP:12674"/>
        <dbReference type="ChEBI" id="CHEBI:15378"/>
        <dbReference type="ChEBI" id="CHEBI:64720"/>
        <dbReference type="ChEBI" id="CHEBI:78442"/>
        <dbReference type="ChEBI" id="CHEBI:78494"/>
        <dbReference type="ChEBI" id="CHEBI:133042"/>
        <dbReference type="EC" id="2.3.2.29"/>
    </reaction>
</comment>
<comment type="function">
    <text evidence="4">Functions in the N-end rule pathway of protein degradation where it conjugates Leu from its aminoacyl-tRNA to the N-termini of proteins containing an N-terminal aspartate or glutamate.</text>
</comment>
<evidence type="ECO:0000313" key="7">
    <source>
        <dbReference type="EMBL" id="KVX03299.1"/>
    </source>
</evidence>
<dbReference type="NCBIfam" id="NF002346">
    <property type="entry name" value="PRK01305.2-3"/>
    <property type="match status" value="1"/>
</dbReference>
<dbReference type="GO" id="GO:0071596">
    <property type="term" value="P:ubiquitin-dependent protein catabolic process via the N-end rule pathway"/>
    <property type="evidence" value="ECO:0007669"/>
    <property type="project" value="InterPro"/>
</dbReference>
<feature type="domain" description="N-end aminoacyl transferase N-terminal" evidence="5">
    <location>
        <begin position="15"/>
        <end position="83"/>
    </location>
</feature>
<dbReference type="NCBIfam" id="NF002347">
    <property type="entry name" value="PRK01305.2-4"/>
    <property type="match status" value="1"/>
</dbReference>
<dbReference type="SUPFAM" id="SSF55729">
    <property type="entry name" value="Acyl-CoA N-acyltransferases (Nat)"/>
    <property type="match status" value="1"/>
</dbReference>
<organism evidence="7">
    <name type="scientific">Shewanella frigidimarina</name>
    <dbReference type="NCBI Taxonomy" id="56812"/>
    <lineage>
        <taxon>Bacteria</taxon>
        <taxon>Pseudomonadati</taxon>
        <taxon>Pseudomonadota</taxon>
        <taxon>Gammaproteobacteria</taxon>
        <taxon>Alteromonadales</taxon>
        <taxon>Shewanellaceae</taxon>
        <taxon>Shewanella</taxon>
    </lineage>
</organism>
<dbReference type="GO" id="GO:0005737">
    <property type="term" value="C:cytoplasm"/>
    <property type="evidence" value="ECO:0007669"/>
    <property type="project" value="UniProtKB-SubCell"/>
</dbReference>
<evidence type="ECO:0000256" key="2">
    <source>
        <dbReference type="ARBA" id="ARBA00022679"/>
    </source>
</evidence>
<dbReference type="GO" id="GO:0004057">
    <property type="term" value="F:arginyl-tRNA--protein transferase activity"/>
    <property type="evidence" value="ECO:0007669"/>
    <property type="project" value="InterPro"/>
</dbReference>
<evidence type="ECO:0000256" key="4">
    <source>
        <dbReference type="HAMAP-Rule" id="MF_00689"/>
    </source>
</evidence>
<keyword evidence="1 4" id="KW-0963">Cytoplasm</keyword>
<dbReference type="Proteomes" id="UP000055702">
    <property type="component" value="Unassembled WGS sequence"/>
</dbReference>
<comment type="similarity">
    <text evidence="4">Belongs to the R-transferase family. Bpt subfamily.</text>
</comment>
<proteinExistence type="inferred from homology"/>
<evidence type="ECO:0000256" key="1">
    <source>
        <dbReference type="ARBA" id="ARBA00022490"/>
    </source>
</evidence>
<dbReference type="Pfam" id="PF04377">
    <property type="entry name" value="ATE_C"/>
    <property type="match status" value="1"/>
</dbReference>
<dbReference type="InterPro" id="IPR007472">
    <property type="entry name" value="N-end_Aminoacyl_Trfase_C"/>
</dbReference>
<dbReference type="HAMAP" id="MF_00689">
    <property type="entry name" value="Bpt"/>
    <property type="match status" value="1"/>
</dbReference>
<comment type="subcellular location">
    <subcellularLocation>
        <location evidence="4">Cytoplasm</location>
    </subcellularLocation>
</comment>
<dbReference type="PIRSF" id="PIRSF037208">
    <property type="entry name" value="ATE_pro_prd"/>
    <property type="match status" value="1"/>
</dbReference>
<dbReference type="PANTHER" id="PTHR21367:SF1">
    <property type="entry name" value="ARGINYL-TRNA--PROTEIN TRANSFERASE 1"/>
    <property type="match status" value="1"/>
</dbReference>
<accession>A0A106C2Z9</accession>
<keyword evidence="2 4" id="KW-0808">Transferase</keyword>
<dbReference type="InterPro" id="IPR016181">
    <property type="entry name" value="Acyl_CoA_acyltransferase"/>
</dbReference>
<protein>
    <recommendedName>
        <fullName evidence="4">Aspartate/glutamate leucyltransferase</fullName>
        <ecNumber evidence="4">2.3.2.29</ecNumber>
    </recommendedName>
</protein>
<dbReference type="EMBL" id="LRDC01000001">
    <property type="protein sequence ID" value="KVX03299.1"/>
    <property type="molecule type" value="Genomic_DNA"/>
</dbReference>
<evidence type="ECO:0000259" key="5">
    <source>
        <dbReference type="Pfam" id="PF04376"/>
    </source>
</evidence>
<dbReference type="RefSeq" id="WP_059743869.1">
    <property type="nucleotide sequence ID" value="NZ_LRDC01000001.1"/>
</dbReference>
<dbReference type="Pfam" id="PF04376">
    <property type="entry name" value="ATE_N"/>
    <property type="match status" value="1"/>
</dbReference>
<evidence type="ECO:0000256" key="3">
    <source>
        <dbReference type="ARBA" id="ARBA00023315"/>
    </source>
</evidence>
<dbReference type="EC" id="2.3.2.29" evidence="4"/>
<dbReference type="GO" id="GO:0008914">
    <property type="term" value="F:leucyl-tRNA--protein transferase activity"/>
    <property type="evidence" value="ECO:0007669"/>
    <property type="project" value="UniProtKB-UniRule"/>
</dbReference>
<dbReference type="InterPro" id="IPR007471">
    <property type="entry name" value="N-end_Aminoacyl_Trfase_N"/>
</dbReference>
<dbReference type="InterPro" id="IPR017138">
    <property type="entry name" value="Asp_Glu_LeuTrfase"/>
</dbReference>
<reference evidence="7 8" key="1">
    <citation type="submission" date="2016-01" db="EMBL/GenBank/DDBJ databases">
        <title>Draft genome of the antarctic isolate Shewanella frigidimarina Ag06-30.</title>
        <authorList>
            <person name="Parmeciano Di Noto G."/>
            <person name="Vazquez S."/>
            <person name="Mac Cormack W."/>
            <person name="Iriarte A."/>
            <person name="Quiroga C."/>
        </authorList>
    </citation>
    <scope>NUCLEOTIDE SEQUENCE [LARGE SCALE GENOMIC DNA]</scope>
    <source>
        <strain evidence="7 8">Ag06-30</strain>
    </source>
</reference>
<evidence type="ECO:0000313" key="8">
    <source>
        <dbReference type="Proteomes" id="UP000055702"/>
    </source>
</evidence>
<comment type="catalytic activity">
    <reaction evidence="4">
        <text>N-terminal L-glutamyl-[protein] + L-leucyl-tRNA(Leu) = N-terminal L-leucyl-L-glutamyl-[protein] + tRNA(Leu) + H(+)</text>
        <dbReference type="Rhea" id="RHEA:50412"/>
        <dbReference type="Rhea" id="RHEA-COMP:9613"/>
        <dbReference type="Rhea" id="RHEA-COMP:9622"/>
        <dbReference type="Rhea" id="RHEA-COMP:12664"/>
        <dbReference type="Rhea" id="RHEA-COMP:12668"/>
        <dbReference type="ChEBI" id="CHEBI:15378"/>
        <dbReference type="ChEBI" id="CHEBI:64721"/>
        <dbReference type="ChEBI" id="CHEBI:78442"/>
        <dbReference type="ChEBI" id="CHEBI:78494"/>
        <dbReference type="ChEBI" id="CHEBI:133041"/>
        <dbReference type="EC" id="2.3.2.29"/>
    </reaction>
</comment>
<dbReference type="InterPro" id="IPR030700">
    <property type="entry name" value="N-end_Aminoacyl_Trfase"/>
</dbReference>
<name>A0A106C2Z9_SHEFR</name>
<evidence type="ECO:0000259" key="6">
    <source>
        <dbReference type="Pfam" id="PF04377"/>
    </source>
</evidence>
<dbReference type="NCBIfam" id="NF002345">
    <property type="entry name" value="PRK01305.2-2"/>
    <property type="match status" value="1"/>
</dbReference>
<comment type="caution">
    <text evidence="7">The sequence shown here is derived from an EMBL/GenBank/DDBJ whole genome shotgun (WGS) entry which is preliminary data.</text>
</comment>